<protein>
    <submittedName>
        <fullName evidence="3">Uncharacterized protein</fullName>
    </submittedName>
</protein>
<dbReference type="RefSeq" id="WP_372266328.1">
    <property type="nucleotide sequence ID" value="NZ_JBFRUW010000046.1"/>
</dbReference>
<evidence type="ECO:0000313" key="3">
    <source>
        <dbReference type="EMBL" id="MFA0569135.1"/>
    </source>
</evidence>
<name>A0ABV4NCI2_9VIBR</name>
<feature type="compositionally biased region" description="Basic and acidic residues" evidence="1">
    <location>
        <begin position="108"/>
        <end position="122"/>
    </location>
</feature>
<feature type="compositionally biased region" description="Basic and acidic residues" evidence="1">
    <location>
        <begin position="60"/>
        <end position="75"/>
    </location>
</feature>
<evidence type="ECO:0000256" key="2">
    <source>
        <dbReference type="SAM" id="SignalP"/>
    </source>
</evidence>
<dbReference type="EMBL" id="JBFRUW010000046">
    <property type="protein sequence ID" value="MFA0569135.1"/>
    <property type="molecule type" value="Genomic_DNA"/>
</dbReference>
<evidence type="ECO:0000313" key="4">
    <source>
        <dbReference type="Proteomes" id="UP001570417"/>
    </source>
</evidence>
<feature type="signal peptide" evidence="2">
    <location>
        <begin position="1"/>
        <end position="23"/>
    </location>
</feature>
<feature type="chain" id="PRO_5045533069" evidence="2">
    <location>
        <begin position="24"/>
        <end position="516"/>
    </location>
</feature>
<feature type="region of interest" description="Disordered" evidence="1">
    <location>
        <begin position="28"/>
        <end position="122"/>
    </location>
</feature>
<dbReference type="Proteomes" id="UP001570417">
    <property type="component" value="Unassembled WGS sequence"/>
</dbReference>
<gene>
    <name evidence="3" type="ORF">AB4566_12710</name>
</gene>
<comment type="caution">
    <text evidence="3">The sequence shown here is derived from an EMBL/GenBank/DDBJ whole genome shotgun (WGS) entry which is preliminary data.</text>
</comment>
<feature type="compositionally biased region" description="Polar residues" evidence="1">
    <location>
        <begin position="49"/>
        <end position="59"/>
    </location>
</feature>
<proteinExistence type="predicted"/>
<reference evidence="3 4" key="1">
    <citation type="journal article" date="2024" name="ISME J.">
        <title>Tailless and filamentous prophages are predominant in marine Vibrio.</title>
        <authorList>
            <person name="Steensen K."/>
            <person name="Seneca J."/>
            <person name="Bartlau N."/>
            <person name="Yu X.A."/>
            <person name="Hussain F.A."/>
            <person name="Polz M.F."/>
        </authorList>
    </citation>
    <scope>NUCLEOTIDE SEQUENCE [LARGE SCALE GENOMIC DNA]</scope>
    <source>
        <strain evidence="3 4">10N.222.51.A1</strain>
    </source>
</reference>
<keyword evidence="4" id="KW-1185">Reference proteome</keyword>
<feature type="compositionally biased region" description="Polar residues" evidence="1">
    <location>
        <begin position="76"/>
        <end position="102"/>
    </location>
</feature>
<organism evidence="3 4">
    <name type="scientific">Vibrio gallaecicus</name>
    <dbReference type="NCBI Taxonomy" id="552386"/>
    <lineage>
        <taxon>Bacteria</taxon>
        <taxon>Pseudomonadati</taxon>
        <taxon>Pseudomonadota</taxon>
        <taxon>Gammaproteobacteria</taxon>
        <taxon>Vibrionales</taxon>
        <taxon>Vibrionaceae</taxon>
        <taxon>Vibrio</taxon>
    </lineage>
</organism>
<sequence>MKKRIGFVIVAGCAVLISLPSFLSSKESNEVPFTDTVNTEPSNAGEYSHNGSTTKLHSPKQNEPEALVKDNDKEAQNTNNISSSPIKQKQETTEPLSFSGSGETLVIKTDDPTQLKDKNRKPEINLATQQSIQNEINQWVFTESSPVNYSLDISGLFEDPDGDLLTTQMTINHPSFSVSGSSGNLQIQGTPKAGKPPTQIIIRAKDSHHGSEEDAWVSVTFQLPFVYSGLEEDTSHPLIGHTWFRLETTNNLAGKNYNYEVVYCEAFKFINDEVFFAASKTLTTCPQENDLRLIGNYHVSEGDLIATSSLSPFDSDMTWRILEEYPDSPKYSTAYVASVLTGKYYETYTLGSSRTQIEQRINTITGQHSLQMTPHDYMYLATNGRYYLGVIGMHLSNYQQSNPSNPDIMDGDLNIQSKQINVTCNDLLTGFNYISVAGQGVYGDIIGQTTGEQNEPIECAEVFVPQWQKWYSFFDVDFLNYHEFKDGEIFSIILRPRAEFAHKVEEIKMNVKYVTP</sequence>
<keyword evidence="2" id="KW-0732">Signal</keyword>
<evidence type="ECO:0000256" key="1">
    <source>
        <dbReference type="SAM" id="MobiDB-lite"/>
    </source>
</evidence>
<accession>A0ABV4NCI2</accession>